<name>A0ABX9KJC1_9FUSO</name>
<protein>
    <submittedName>
        <fullName evidence="2">Uncharacterized protein</fullName>
    </submittedName>
</protein>
<dbReference type="EMBL" id="QUAJ01000006">
    <property type="protein sequence ID" value="REI42109.1"/>
    <property type="molecule type" value="Genomic_DNA"/>
</dbReference>
<evidence type="ECO:0000313" key="3">
    <source>
        <dbReference type="Proteomes" id="UP000263486"/>
    </source>
</evidence>
<reference evidence="2 3" key="1">
    <citation type="submission" date="2018-08" db="EMBL/GenBank/DDBJ databases">
        <title>Draft genome sequence of Psychrilyobacter sp. strain SD5 isolated from Black Sea water.</title>
        <authorList>
            <person name="Yadav S."/>
            <person name="Villanueva L."/>
            <person name="Damste J.S.S."/>
        </authorList>
    </citation>
    <scope>NUCLEOTIDE SEQUENCE [LARGE SCALE GENOMIC DNA]</scope>
    <source>
        <strain evidence="2 3">SD5</strain>
    </source>
</reference>
<organism evidence="2 3">
    <name type="scientific">Psychrilyobacter piezotolerans</name>
    <dbReference type="NCBI Taxonomy" id="2293438"/>
    <lineage>
        <taxon>Bacteria</taxon>
        <taxon>Fusobacteriati</taxon>
        <taxon>Fusobacteriota</taxon>
        <taxon>Fusobacteriia</taxon>
        <taxon>Fusobacteriales</taxon>
        <taxon>Fusobacteriaceae</taxon>
        <taxon>Psychrilyobacter</taxon>
    </lineage>
</organism>
<evidence type="ECO:0000313" key="2">
    <source>
        <dbReference type="EMBL" id="REI42109.1"/>
    </source>
</evidence>
<evidence type="ECO:0000256" key="1">
    <source>
        <dbReference type="SAM" id="Coils"/>
    </source>
</evidence>
<dbReference type="RefSeq" id="WP_114641793.1">
    <property type="nucleotide sequence ID" value="NZ_JAACIO010000007.1"/>
</dbReference>
<feature type="coiled-coil region" evidence="1">
    <location>
        <begin position="193"/>
        <end position="220"/>
    </location>
</feature>
<proteinExistence type="predicted"/>
<keyword evidence="1" id="KW-0175">Coiled coil</keyword>
<keyword evidence="3" id="KW-1185">Reference proteome</keyword>
<gene>
    <name evidence="2" type="ORF">DYH56_05150</name>
</gene>
<comment type="caution">
    <text evidence="2">The sequence shown here is derived from an EMBL/GenBank/DDBJ whole genome shotgun (WGS) entry which is preliminary data.</text>
</comment>
<dbReference type="Proteomes" id="UP000263486">
    <property type="component" value="Unassembled WGS sequence"/>
</dbReference>
<sequence>MDVFGELQKAVKKEIYVSNFDFGSCEIEKEDIEFIKNSEQKLRKRFMGISESLYDICITLHQISLKFKKSGDFMKWYQANGLTKDNISEFNKRFILFQEFSDKKDFIASLSNQSVRFLTHKDVTADAREKIIDGGIKKAETIKELLAPVRDQIAIEFEKKTKSYVNYKKLEKMKTRITKVEDGNELNSLKADIDALAIYLKDMKQAVKDKEKEWENKNNLKLVKG</sequence>
<accession>A0ABX9KJC1</accession>